<evidence type="ECO:0000313" key="1">
    <source>
        <dbReference type="EMBL" id="XHV10647.1"/>
    </source>
</evidence>
<protein>
    <recommendedName>
        <fullName evidence="2">DUF1643 protein</fullName>
    </recommendedName>
</protein>
<dbReference type="EMBL" id="PQ287320">
    <property type="protein sequence ID" value="XHV10647.1"/>
    <property type="molecule type" value="Genomic_DNA"/>
</dbReference>
<proteinExistence type="predicted"/>
<dbReference type="Pfam" id="PF07799">
    <property type="entry name" value="DUF1643"/>
    <property type="match status" value="1"/>
</dbReference>
<reference evidence="1" key="1">
    <citation type="submission" date="2024-10" db="EMBL/GenBank/DDBJ databases">
        <title>Genetic diversity among independent isolates of the Dolichocephalovirinae subfamily.</title>
        <authorList>
            <person name="Ely B."/>
            <person name="Thomas Q."/>
            <person name="Mohammadi T."/>
        </authorList>
    </citation>
    <scope>NUCLEOTIDE SEQUENCE</scope>
</reference>
<sequence>MSGMTTPPPIAAELVEASWKSLLQVLDGTSLEPVFDPELTEVYGDAVVEDGVIKAALLSRCETFRYLLMRVWDPEKPLLVFLMLNPSTATAREDDPTIRRCMGFGRRDDYGGIIVANLFAFRSPSPAKMKAAEDPIGPMNARVLQHVFEYAMTAGADVIAAWGVHGEFKDQDYGAVQQAEITGLDVKCLGKTKDGHPRHPLYLRSDQSVVPLRST</sequence>
<dbReference type="InterPro" id="IPR012441">
    <property type="entry name" value="DUF1643"/>
</dbReference>
<name>A0AB74UGC5_9VIRU</name>
<accession>A0AB74UGC5</accession>
<gene>
    <name evidence="1" type="ORF">BL57_175c</name>
</gene>
<organism evidence="1">
    <name type="scientific">Caulobacter phage BL57</name>
    <dbReference type="NCBI Taxonomy" id="3348355"/>
    <lineage>
        <taxon>Viruses</taxon>
    </lineage>
</organism>
<evidence type="ECO:0008006" key="2">
    <source>
        <dbReference type="Google" id="ProtNLM"/>
    </source>
</evidence>